<dbReference type="AlphaFoldDB" id="A0A830HZ67"/>
<name>A0A830HZ67_9CHLO</name>
<evidence type="ECO:0000313" key="2">
    <source>
        <dbReference type="EMBL" id="GHP12562.1"/>
    </source>
</evidence>
<accession>A0A830HZ67</accession>
<feature type="region of interest" description="Disordered" evidence="1">
    <location>
        <begin position="109"/>
        <end position="128"/>
    </location>
</feature>
<organism evidence="2 3">
    <name type="scientific">Pycnococcus provasolii</name>
    <dbReference type="NCBI Taxonomy" id="41880"/>
    <lineage>
        <taxon>Eukaryota</taxon>
        <taxon>Viridiplantae</taxon>
        <taxon>Chlorophyta</taxon>
        <taxon>Pseudoscourfieldiophyceae</taxon>
        <taxon>Pseudoscourfieldiales</taxon>
        <taxon>Pycnococcaceae</taxon>
        <taxon>Pycnococcus</taxon>
    </lineage>
</organism>
<evidence type="ECO:0000256" key="1">
    <source>
        <dbReference type="SAM" id="MobiDB-lite"/>
    </source>
</evidence>
<reference evidence="2" key="1">
    <citation type="submission" date="2020-10" db="EMBL/GenBank/DDBJ databases">
        <title>Unveiling of a novel bifunctional photoreceptor, Dualchrome1, isolated from a cosmopolitan green alga.</title>
        <authorList>
            <person name="Suzuki S."/>
            <person name="Kawachi M."/>
        </authorList>
    </citation>
    <scope>NUCLEOTIDE SEQUENCE</scope>
    <source>
        <strain evidence="2">NIES 2893</strain>
    </source>
</reference>
<feature type="compositionally biased region" description="Polar residues" evidence="1">
    <location>
        <begin position="109"/>
        <end position="121"/>
    </location>
</feature>
<dbReference type="EMBL" id="BNJQ01000043">
    <property type="protein sequence ID" value="GHP12562.1"/>
    <property type="molecule type" value="Genomic_DNA"/>
</dbReference>
<gene>
    <name evidence="2" type="ORF">PPROV_001129000</name>
</gene>
<keyword evidence="3" id="KW-1185">Reference proteome</keyword>
<dbReference type="Proteomes" id="UP000660262">
    <property type="component" value="Unassembled WGS sequence"/>
</dbReference>
<protein>
    <submittedName>
        <fullName evidence="2">Uncharacterized protein</fullName>
    </submittedName>
</protein>
<sequence>MSESFPLANYGLPAPNSWQVARITNDLEPKDLIRTQRDVTGLILAAIQEEPEGKAAGTNSLANLRHYDGLRSKYNLWDKAVQRNLATVGLLKLDKLYKNNSLVTTLSRDPSQTTLTSTAQPVTALPRA</sequence>
<evidence type="ECO:0000313" key="3">
    <source>
        <dbReference type="Proteomes" id="UP000660262"/>
    </source>
</evidence>
<comment type="caution">
    <text evidence="2">The sequence shown here is derived from an EMBL/GenBank/DDBJ whole genome shotgun (WGS) entry which is preliminary data.</text>
</comment>
<proteinExistence type="predicted"/>